<sequence>MSRFSFLLILFIVVPVSLQGESSFWVKLINSINSTPTVLKAIDDLRTVTSPEQEIMSGPELGISLNSLHQGLSDPGQGGYFLSGVDTLSPGINFSYALPWQGQVSSQVAWNNLVGLDNQGVFFSLAPKFTLQYSQEFPIPRPEDPGDGQIRLAELSLIKILNAESLESIKSYLQVAMHNQKLIHIENQLIELEEKQQQIAQSATGLLTRAGTPDYRLAILRKRQEFRRTQGDYEDLLEEVFGFDNGGQEISWGRFFPVIIRLAERAEFHLKQISETRTPWVLFNEYQSILLLEPRISEITPQGPKVDFQFDIEPTTDATRPRNLNTAIESAGGVPSNWRVSLDISIPLMKDHRQEKINTREFQEKYTQWIREREVAQVQAAQTLVEYQRSVERLIQEGEFLRQEVKLLETLIEELGQGTSREFSLYDQELYNPGREYEDRLEEIQGRLPELQYEIGLLQLQTAGGFGFDIFQNLVEVIGAKE</sequence>
<proteinExistence type="predicted"/>
<dbReference type="RefSeq" id="WP_037549727.1">
    <property type="nucleotide sequence ID" value="NZ_JNUP01000071.1"/>
</dbReference>
<dbReference type="STRING" id="1480694.DC28_13915"/>
<gene>
    <name evidence="2" type="ORF">DC28_13915</name>
</gene>
<dbReference type="EMBL" id="JNUP01000071">
    <property type="protein sequence ID" value="KGE71014.1"/>
    <property type="molecule type" value="Genomic_DNA"/>
</dbReference>
<evidence type="ECO:0000313" key="3">
    <source>
        <dbReference type="Proteomes" id="UP000029692"/>
    </source>
</evidence>
<dbReference type="Proteomes" id="UP000029692">
    <property type="component" value="Unassembled WGS sequence"/>
</dbReference>
<reference evidence="2 3" key="1">
    <citation type="submission" date="2014-05" db="EMBL/GenBank/DDBJ databases">
        <title>De novo Genome Sequence of Spirocheata sp.</title>
        <authorList>
            <person name="Shivani Y."/>
            <person name="Subhash Y."/>
            <person name="Tushar L."/>
            <person name="Sasikala C."/>
            <person name="Ramana C.V."/>
        </authorList>
    </citation>
    <scope>NUCLEOTIDE SEQUENCE [LARGE SCALE GENOMIC DNA]</scope>
    <source>
        <strain evidence="2 3">JC230</strain>
    </source>
</reference>
<accession>A0A098QTG0</accession>
<name>A0A098QTG0_9SPIO</name>
<organism evidence="2 3">
    <name type="scientific">Spirochaeta lutea</name>
    <dbReference type="NCBI Taxonomy" id="1480694"/>
    <lineage>
        <taxon>Bacteria</taxon>
        <taxon>Pseudomonadati</taxon>
        <taxon>Spirochaetota</taxon>
        <taxon>Spirochaetia</taxon>
        <taxon>Spirochaetales</taxon>
        <taxon>Spirochaetaceae</taxon>
        <taxon>Spirochaeta</taxon>
    </lineage>
</organism>
<evidence type="ECO:0000313" key="2">
    <source>
        <dbReference type="EMBL" id="KGE71014.1"/>
    </source>
</evidence>
<keyword evidence="3" id="KW-1185">Reference proteome</keyword>
<keyword evidence="1" id="KW-0175">Coiled coil</keyword>
<comment type="caution">
    <text evidence="2">The sequence shown here is derived from an EMBL/GenBank/DDBJ whole genome shotgun (WGS) entry which is preliminary data.</text>
</comment>
<evidence type="ECO:0000256" key="1">
    <source>
        <dbReference type="SAM" id="Coils"/>
    </source>
</evidence>
<protein>
    <submittedName>
        <fullName evidence="2">Uncharacterized protein</fullName>
    </submittedName>
</protein>
<feature type="coiled-coil region" evidence="1">
    <location>
        <begin position="384"/>
        <end position="411"/>
    </location>
</feature>
<dbReference type="AlphaFoldDB" id="A0A098QTG0"/>